<dbReference type="Pfam" id="PF02498">
    <property type="entry name" value="Bro-N"/>
    <property type="match status" value="1"/>
</dbReference>
<feature type="domain" description="Bro-N" evidence="1">
    <location>
        <begin position="1"/>
        <end position="103"/>
    </location>
</feature>
<dbReference type="RefSeq" id="WP_133516104.1">
    <property type="nucleotide sequence ID" value="NZ_SNWX01000032.1"/>
</dbReference>
<evidence type="ECO:0000259" key="1">
    <source>
        <dbReference type="PROSITE" id="PS51750"/>
    </source>
</evidence>
<dbReference type="InterPro" id="IPR003497">
    <property type="entry name" value="BRO_N_domain"/>
</dbReference>
<organism evidence="2 3">
    <name type="scientific">Halanaerobium saccharolyticum</name>
    <dbReference type="NCBI Taxonomy" id="43595"/>
    <lineage>
        <taxon>Bacteria</taxon>
        <taxon>Bacillati</taxon>
        <taxon>Bacillota</taxon>
        <taxon>Clostridia</taxon>
        <taxon>Halanaerobiales</taxon>
        <taxon>Halanaerobiaceae</taxon>
        <taxon>Halanaerobium</taxon>
    </lineage>
</organism>
<dbReference type="OrthoDB" id="9812611at2"/>
<dbReference type="EMBL" id="SNWX01000032">
    <property type="protein sequence ID" value="TDO77727.1"/>
    <property type="molecule type" value="Genomic_DNA"/>
</dbReference>
<dbReference type="PROSITE" id="PS51750">
    <property type="entry name" value="BRO_N"/>
    <property type="match status" value="1"/>
</dbReference>
<dbReference type="AlphaFoldDB" id="A0A4R6LE49"/>
<protein>
    <submittedName>
        <fullName evidence="2">BRO family protein</fullName>
    </submittedName>
</protein>
<sequence length="241" mass="28210">MSNIKIFENKNFGEVRTLKRNDQVLFVAKDVCDSLDIKNTTDAVKRLDADEVTRLNLGGRVGETNLVNEFGLYNLVLGSRKPEAKKFKRWITHEVIPEIRKTGQYISKPNSVEDLIIMQAESVKELKQKVDHQEKQIETIKGAIIHTDEDWRNWVNQQINSIAFRNKNYREIRKQSYDILENRARCRLDVRLNNLKDRLEQAGAKKSKIRQVNKLDVIEEEPRLKEIYTMVVEKLVIKYSA</sequence>
<dbReference type="SMART" id="SM01040">
    <property type="entry name" value="Bro-N"/>
    <property type="match status" value="1"/>
</dbReference>
<name>A0A4R6LE49_9FIRM</name>
<accession>A0A4R6LE49</accession>
<proteinExistence type="predicted"/>
<comment type="caution">
    <text evidence="2">The sequence shown here is derived from an EMBL/GenBank/DDBJ whole genome shotgun (WGS) entry which is preliminary data.</text>
</comment>
<evidence type="ECO:0000313" key="2">
    <source>
        <dbReference type="EMBL" id="TDO77727.1"/>
    </source>
</evidence>
<dbReference type="PANTHER" id="PTHR36180">
    <property type="entry name" value="DNA-BINDING PROTEIN-RELATED-RELATED"/>
    <property type="match status" value="1"/>
</dbReference>
<evidence type="ECO:0000313" key="3">
    <source>
        <dbReference type="Proteomes" id="UP000295064"/>
    </source>
</evidence>
<dbReference type="PANTHER" id="PTHR36180:SF2">
    <property type="entry name" value="BRO FAMILY PROTEIN"/>
    <property type="match status" value="1"/>
</dbReference>
<reference evidence="2 3" key="1">
    <citation type="submission" date="2019-03" db="EMBL/GenBank/DDBJ databases">
        <title>Subsurface microbial communities from deep shales in Ohio and West Virginia, USA.</title>
        <authorList>
            <person name="Wrighton K."/>
        </authorList>
    </citation>
    <scope>NUCLEOTIDE SEQUENCE [LARGE SCALE GENOMIC DNA]</scope>
    <source>
        <strain evidence="2 3">MA284_T2</strain>
    </source>
</reference>
<dbReference type="Proteomes" id="UP000295064">
    <property type="component" value="Unassembled WGS sequence"/>
</dbReference>
<gene>
    <name evidence="2" type="ORF">DFR79_13259</name>
</gene>